<comment type="caution">
    <text evidence="1">The sequence shown here is derived from an EMBL/GenBank/DDBJ whole genome shotgun (WGS) entry which is preliminary data.</text>
</comment>
<reference evidence="1 2" key="1">
    <citation type="submission" date="2022-11" db="EMBL/GenBank/DDBJ databases">
        <title>Spartinivicinus poritis sp. nov., isolated from scleractinian coral Porites lutea.</title>
        <authorList>
            <person name="Zhang G."/>
            <person name="Cai L."/>
            <person name="Wei Q."/>
        </authorList>
    </citation>
    <scope>NUCLEOTIDE SEQUENCE [LARGE SCALE GENOMIC DNA]</scope>
    <source>
        <strain evidence="1 2">A2-2</strain>
    </source>
</reference>
<evidence type="ECO:0000313" key="1">
    <source>
        <dbReference type="EMBL" id="MDE1464274.1"/>
    </source>
</evidence>
<evidence type="ECO:0000313" key="2">
    <source>
        <dbReference type="Proteomes" id="UP001528823"/>
    </source>
</evidence>
<name>A0ABT5UD21_9GAMM</name>
<organism evidence="1 2">
    <name type="scientific">Spartinivicinus poritis</name>
    <dbReference type="NCBI Taxonomy" id="2994640"/>
    <lineage>
        <taxon>Bacteria</taxon>
        <taxon>Pseudomonadati</taxon>
        <taxon>Pseudomonadota</taxon>
        <taxon>Gammaproteobacteria</taxon>
        <taxon>Oceanospirillales</taxon>
        <taxon>Zooshikellaceae</taxon>
        <taxon>Spartinivicinus</taxon>
    </lineage>
</organism>
<protein>
    <submittedName>
        <fullName evidence="1">Uncharacterized protein</fullName>
    </submittedName>
</protein>
<keyword evidence="2" id="KW-1185">Reference proteome</keyword>
<gene>
    <name evidence="1" type="ORF">ORQ98_20140</name>
</gene>
<dbReference type="Proteomes" id="UP001528823">
    <property type="component" value="Unassembled WGS sequence"/>
</dbReference>
<sequence length="101" mass="11492">MDLTDAISTVRKELIEEGGMLHRIALYEGIDLKAANRLKTALKSLADYYKDKNDIPKKLAAAFIDLTPLFERSIDMYSEIEQEQIEDIRNDIVSLAVDLFS</sequence>
<proteinExistence type="predicted"/>
<accession>A0ABT5UD21</accession>
<dbReference type="EMBL" id="JAPMOU010000031">
    <property type="protein sequence ID" value="MDE1464274.1"/>
    <property type="molecule type" value="Genomic_DNA"/>
</dbReference>
<dbReference type="RefSeq" id="WP_274690602.1">
    <property type="nucleotide sequence ID" value="NZ_JAPMOU010000031.1"/>
</dbReference>